<evidence type="ECO:0000313" key="1">
    <source>
        <dbReference type="EMBL" id="KAJ1718248.1"/>
    </source>
</evidence>
<comment type="caution">
    <text evidence="1">The sequence shown here is derived from an EMBL/GenBank/DDBJ whole genome shotgun (WGS) entry which is preliminary data.</text>
</comment>
<keyword evidence="2" id="KW-1185">Reference proteome</keyword>
<organism evidence="1 2">
    <name type="scientific">Coemansia erecta</name>
    <dbReference type="NCBI Taxonomy" id="147472"/>
    <lineage>
        <taxon>Eukaryota</taxon>
        <taxon>Fungi</taxon>
        <taxon>Fungi incertae sedis</taxon>
        <taxon>Zoopagomycota</taxon>
        <taxon>Kickxellomycotina</taxon>
        <taxon>Kickxellomycetes</taxon>
        <taxon>Kickxellales</taxon>
        <taxon>Kickxellaceae</taxon>
        <taxon>Coemansia</taxon>
    </lineage>
</organism>
<feature type="non-terminal residue" evidence="1">
    <location>
        <position position="129"/>
    </location>
</feature>
<dbReference type="OrthoDB" id="5570689at2759"/>
<dbReference type="EMBL" id="JANBOJ010001088">
    <property type="protein sequence ID" value="KAJ1718248.1"/>
    <property type="molecule type" value="Genomic_DNA"/>
</dbReference>
<accession>A0A9W7XT56</accession>
<dbReference type="AlphaFoldDB" id="A0A9W7XT56"/>
<protein>
    <submittedName>
        <fullName evidence="1">Uncharacterized protein</fullName>
    </submittedName>
</protein>
<name>A0A9W7XT56_9FUNG</name>
<reference evidence="1" key="1">
    <citation type="submission" date="2022-07" db="EMBL/GenBank/DDBJ databases">
        <title>Phylogenomic reconstructions and comparative analyses of Kickxellomycotina fungi.</title>
        <authorList>
            <person name="Reynolds N.K."/>
            <person name="Stajich J.E."/>
            <person name="Barry K."/>
            <person name="Grigoriev I.V."/>
            <person name="Crous P."/>
            <person name="Smith M.E."/>
        </authorList>
    </citation>
    <scope>NUCLEOTIDE SEQUENCE</scope>
    <source>
        <strain evidence="1">NBRC 32514</strain>
    </source>
</reference>
<sequence length="129" mass="14613">MYEAKQMVTAYENNIALHFGNYLRAVANKLLRVKDRKAQLRAQLAAQNHHRTDIDSTIRTLITQPAANIKRVLLHGNLDDPLIDNAICALLEPLRAVFDSYPDDFHFHGSTKKANYTDGDIEADSQIRP</sequence>
<gene>
    <name evidence="1" type="ORF">LPJ53_006607</name>
</gene>
<dbReference type="Proteomes" id="UP001149813">
    <property type="component" value="Unassembled WGS sequence"/>
</dbReference>
<evidence type="ECO:0000313" key="2">
    <source>
        <dbReference type="Proteomes" id="UP001149813"/>
    </source>
</evidence>
<proteinExistence type="predicted"/>